<dbReference type="InterPro" id="IPR024535">
    <property type="entry name" value="RHGA/B-epi-like_pectate_lyase"/>
</dbReference>
<organism evidence="7">
    <name type="scientific">Roseihalotalea indica</name>
    <dbReference type="NCBI Taxonomy" id="2867963"/>
    <lineage>
        <taxon>Bacteria</taxon>
        <taxon>Pseudomonadati</taxon>
        <taxon>Bacteroidota</taxon>
        <taxon>Cytophagia</taxon>
        <taxon>Cytophagales</taxon>
        <taxon>Catalimonadaceae</taxon>
        <taxon>Roseihalotalea</taxon>
    </lineage>
</organism>
<comment type="similarity">
    <text evidence="1 4">Belongs to the glycosyl hydrolase 28 family.</text>
</comment>
<feature type="chain" id="PRO_5041219369" evidence="5">
    <location>
        <begin position="33"/>
        <end position="485"/>
    </location>
</feature>
<proteinExistence type="inferred from homology"/>
<evidence type="ECO:0000256" key="5">
    <source>
        <dbReference type="SAM" id="SignalP"/>
    </source>
</evidence>
<dbReference type="PANTHER" id="PTHR31339">
    <property type="entry name" value="PECTIN LYASE-RELATED"/>
    <property type="match status" value="1"/>
</dbReference>
<reference evidence="7" key="1">
    <citation type="journal article" date="2023" name="Comput. Struct. Biotechnol. J.">
        <title>Discovery of a novel marine Bacteroidetes with a rich repertoire of carbohydrate-active enzymes.</title>
        <authorList>
            <person name="Chen B."/>
            <person name="Liu G."/>
            <person name="Chen Q."/>
            <person name="Wang H."/>
            <person name="Liu L."/>
            <person name="Tang K."/>
        </authorList>
    </citation>
    <scope>NUCLEOTIDE SEQUENCE</scope>
    <source>
        <strain evidence="7">TK19036</strain>
    </source>
</reference>
<reference evidence="7" key="2">
    <citation type="journal article" date="2024" name="Antonie Van Leeuwenhoek">
        <title>Roseihalotalea indica gen. nov., sp. nov., a halophilic Bacteroidetes from mesopelagic Southwest Indian Ocean with higher carbohydrate metabolic potential.</title>
        <authorList>
            <person name="Chen B."/>
            <person name="Zhang M."/>
            <person name="Lin D."/>
            <person name="Ye J."/>
            <person name="Tang K."/>
        </authorList>
    </citation>
    <scope>NUCLEOTIDE SEQUENCE</scope>
    <source>
        <strain evidence="7">TK19036</strain>
    </source>
</reference>
<dbReference type="GO" id="GO:0004650">
    <property type="term" value="F:polygalacturonase activity"/>
    <property type="evidence" value="ECO:0007669"/>
    <property type="project" value="InterPro"/>
</dbReference>
<feature type="domain" description="Rhamnogalacturonase A/B/Epimerase-like pectate lyase" evidence="6">
    <location>
        <begin position="68"/>
        <end position="120"/>
    </location>
</feature>
<dbReference type="InterPro" id="IPR011050">
    <property type="entry name" value="Pectin_lyase_fold/virulence"/>
</dbReference>
<dbReference type="EMBL" id="CP120682">
    <property type="protein sequence ID" value="WKN37320.1"/>
    <property type="molecule type" value="Genomic_DNA"/>
</dbReference>
<keyword evidence="3 4" id="KW-0326">Glycosidase</keyword>
<dbReference type="InterPro" id="IPR000743">
    <property type="entry name" value="Glyco_hydro_28"/>
</dbReference>
<dbReference type="PROSITE" id="PS00502">
    <property type="entry name" value="POLYGALACTURONASE"/>
    <property type="match status" value="1"/>
</dbReference>
<dbReference type="Pfam" id="PF12708">
    <property type="entry name" value="Pect-lyase_RHGA_epim"/>
    <property type="match status" value="1"/>
</dbReference>
<protein>
    <submittedName>
        <fullName evidence="7">Glycoside hydrolase family 28 protein</fullName>
    </submittedName>
</protein>
<keyword evidence="5" id="KW-0732">Signal</keyword>
<dbReference type="InterPro" id="IPR051801">
    <property type="entry name" value="GH28_Enzymes"/>
</dbReference>
<dbReference type="SUPFAM" id="SSF51126">
    <property type="entry name" value="Pectin lyase-like"/>
    <property type="match status" value="1"/>
</dbReference>
<dbReference type="GO" id="GO:0005975">
    <property type="term" value="P:carbohydrate metabolic process"/>
    <property type="evidence" value="ECO:0007669"/>
    <property type="project" value="InterPro"/>
</dbReference>
<evidence type="ECO:0000256" key="2">
    <source>
        <dbReference type="ARBA" id="ARBA00022801"/>
    </source>
</evidence>
<evidence type="ECO:0000256" key="3">
    <source>
        <dbReference type="ARBA" id="ARBA00023295"/>
    </source>
</evidence>
<dbReference type="PROSITE" id="PS51257">
    <property type="entry name" value="PROKAR_LIPOPROTEIN"/>
    <property type="match status" value="1"/>
</dbReference>
<dbReference type="InterPro" id="IPR006626">
    <property type="entry name" value="PbH1"/>
</dbReference>
<name>A0AA49GRE1_9BACT</name>
<dbReference type="Gene3D" id="2.160.20.10">
    <property type="entry name" value="Single-stranded right-handed beta-helix, Pectin lyase-like"/>
    <property type="match status" value="1"/>
</dbReference>
<evidence type="ECO:0000259" key="6">
    <source>
        <dbReference type="Pfam" id="PF12708"/>
    </source>
</evidence>
<evidence type="ECO:0000256" key="4">
    <source>
        <dbReference type="RuleBase" id="RU361169"/>
    </source>
</evidence>
<accession>A0AA49GRE1</accession>
<evidence type="ECO:0000313" key="7">
    <source>
        <dbReference type="EMBL" id="WKN37320.1"/>
    </source>
</evidence>
<dbReference type="PANTHER" id="PTHR31339:SF9">
    <property type="entry name" value="PLASMIN AND FIBRONECTIN-BINDING PROTEIN A"/>
    <property type="match status" value="1"/>
</dbReference>
<dbReference type="SMART" id="SM00710">
    <property type="entry name" value="PbH1"/>
    <property type="match status" value="4"/>
</dbReference>
<keyword evidence="2 4" id="KW-0378">Hydrolase</keyword>
<dbReference type="Pfam" id="PF00295">
    <property type="entry name" value="Glyco_hydro_28"/>
    <property type="match status" value="1"/>
</dbReference>
<gene>
    <name evidence="7" type="ORF">K4G66_01190</name>
</gene>
<dbReference type="InterPro" id="IPR012334">
    <property type="entry name" value="Pectin_lyas_fold"/>
</dbReference>
<feature type="signal peptide" evidence="5">
    <location>
        <begin position="1"/>
        <end position="32"/>
    </location>
</feature>
<dbReference type="AlphaFoldDB" id="A0AA49GRE1"/>
<evidence type="ECO:0000256" key="1">
    <source>
        <dbReference type="ARBA" id="ARBA00008834"/>
    </source>
</evidence>
<sequence length="485" mass="53779">MMNITKPAPQLAWYAACMAVLSFVLSSCGSNANTATEQPSVQSEVWNQVDTILEQIKPPVFPDQDFTITDYGATGDGSQDCTEAFQKAIAACSEAGGGRVIVPEGDFLSGPIHLKSNVNLHLVKGAKISFSTNPKAYLPLVYTRWEGVELMNYSPLIYAFEQENIAVTGEGILDGQANKTNWWPWKGREEYGWQEGMPHQNQPENRDALREMAENQVPVEERMFGEGHYLRPQFVQPYRCKNVLIEGVKFINSPMWILNPVLCTNVTIQKVTVESQGPNSDGCDPESCKNVLIKDCYFNTGDDCIAIKSGRDADGRRVNVPSENIIIQNCSMANGHGGVVIGSEISGGARNVFAENCTMDSPLLERVLRIKTSSRRGGVVENVYLRNIEVGQVAEQVVRVNMFYEDPGEFMPTVRNIEVENMTVEKGGETGVLLEGYEESPITNIRLKNVVIKGTKEPYRFSNVKDIQFDDVTINGEKIVLEEPS</sequence>